<reference evidence="2 3" key="1">
    <citation type="submission" date="2020-08" db="EMBL/GenBank/DDBJ databases">
        <title>Edaphobacter telluris sp. nov. and Acidobacterium dinghuensis sp. nov., two acidobacteria isolated from forest soil.</title>
        <authorList>
            <person name="Fu J."/>
            <person name="Qiu L."/>
        </authorList>
    </citation>
    <scope>NUCLEOTIDE SEQUENCE [LARGE SCALE GENOMIC DNA]</scope>
    <source>
        <strain evidence="2">4Y35</strain>
    </source>
</reference>
<dbReference type="SUPFAM" id="SSF52091">
    <property type="entry name" value="SpoIIaa-like"/>
    <property type="match status" value="1"/>
</dbReference>
<dbReference type="PANTHER" id="PTHR33495">
    <property type="entry name" value="ANTI-SIGMA FACTOR ANTAGONIST TM_1081-RELATED-RELATED"/>
    <property type="match status" value="1"/>
</dbReference>
<dbReference type="GO" id="GO:0043856">
    <property type="term" value="F:anti-sigma factor antagonist activity"/>
    <property type="evidence" value="ECO:0007669"/>
    <property type="project" value="TreeGrafter"/>
</dbReference>
<dbReference type="InterPro" id="IPR002645">
    <property type="entry name" value="STAS_dom"/>
</dbReference>
<dbReference type="Pfam" id="PF01740">
    <property type="entry name" value="STAS"/>
    <property type="match status" value="1"/>
</dbReference>
<dbReference type="RefSeq" id="WP_186744366.1">
    <property type="nucleotide sequence ID" value="NZ_CP060394.1"/>
</dbReference>
<dbReference type="AlphaFoldDB" id="A0A7G8BKU1"/>
<dbReference type="PANTHER" id="PTHR33495:SF2">
    <property type="entry name" value="ANTI-SIGMA FACTOR ANTAGONIST TM_1081-RELATED"/>
    <property type="match status" value="1"/>
</dbReference>
<evidence type="ECO:0000313" key="3">
    <source>
        <dbReference type="Proteomes" id="UP000515312"/>
    </source>
</evidence>
<feature type="domain" description="STAS" evidence="1">
    <location>
        <begin position="82"/>
        <end position="177"/>
    </location>
</feature>
<dbReference type="EMBL" id="CP060394">
    <property type="protein sequence ID" value="QNI33161.1"/>
    <property type="molecule type" value="Genomic_DNA"/>
</dbReference>
<dbReference type="KEGG" id="adin:H7849_04095"/>
<gene>
    <name evidence="2" type="ORF">H7849_04095</name>
</gene>
<evidence type="ECO:0000313" key="2">
    <source>
        <dbReference type="EMBL" id="QNI33161.1"/>
    </source>
</evidence>
<sequence>MAATDYNVRTDVCQRELKVWEAIAMGRICGDGPEINSKYNAASVIVNHGPQYTHIPGNRPILKREYRMTISTESMAGDITRILLDGRLDIEGAAAIDLRMNVLAGSAKFLLIDLQKVSFIGSLGLSTIIIPAQAVRRRGGKVALLGPIPLVEEVLKASKVDQVIPVFRELDAAVAALR</sequence>
<dbReference type="PROSITE" id="PS50801">
    <property type="entry name" value="STAS"/>
    <property type="match status" value="1"/>
</dbReference>
<accession>A0A7G8BKU1</accession>
<dbReference type="CDD" id="cd07043">
    <property type="entry name" value="STAS_anti-anti-sigma_factors"/>
    <property type="match status" value="1"/>
</dbReference>
<dbReference type="Proteomes" id="UP000515312">
    <property type="component" value="Chromosome"/>
</dbReference>
<dbReference type="Gene3D" id="3.30.750.24">
    <property type="entry name" value="STAS domain"/>
    <property type="match status" value="1"/>
</dbReference>
<evidence type="ECO:0000259" key="1">
    <source>
        <dbReference type="PROSITE" id="PS50801"/>
    </source>
</evidence>
<proteinExistence type="predicted"/>
<name>A0A7G8BKU1_9BACT</name>
<protein>
    <submittedName>
        <fullName evidence="2">STAS domain-containing protein</fullName>
    </submittedName>
</protein>
<dbReference type="InterPro" id="IPR036513">
    <property type="entry name" value="STAS_dom_sf"/>
</dbReference>
<organism evidence="2 3">
    <name type="scientific">Alloacidobacterium dinghuense</name>
    <dbReference type="NCBI Taxonomy" id="2763107"/>
    <lineage>
        <taxon>Bacteria</taxon>
        <taxon>Pseudomonadati</taxon>
        <taxon>Acidobacteriota</taxon>
        <taxon>Terriglobia</taxon>
        <taxon>Terriglobales</taxon>
        <taxon>Acidobacteriaceae</taxon>
        <taxon>Alloacidobacterium</taxon>
    </lineage>
</organism>
<keyword evidence="3" id="KW-1185">Reference proteome</keyword>